<keyword evidence="2" id="KW-1185">Reference proteome</keyword>
<dbReference type="Proteomes" id="UP000814128">
    <property type="component" value="Unassembled WGS sequence"/>
</dbReference>
<protein>
    <submittedName>
        <fullName evidence="1">UPF0061-domain-containing protein</fullName>
    </submittedName>
</protein>
<proteinExistence type="predicted"/>
<organism evidence="1 2">
    <name type="scientific">Vararia minispora EC-137</name>
    <dbReference type="NCBI Taxonomy" id="1314806"/>
    <lineage>
        <taxon>Eukaryota</taxon>
        <taxon>Fungi</taxon>
        <taxon>Dikarya</taxon>
        <taxon>Basidiomycota</taxon>
        <taxon>Agaricomycotina</taxon>
        <taxon>Agaricomycetes</taxon>
        <taxon>Russulales</taxon>
        <taxon>Lachnocladiaceae</taxon>
        <taxon>Vararia</taxon>
    </lineage>
</organism>
<reference evidence="1" key="2">
    <citation type="journal article" date="2022" name="New Phytol.">
        <title>Evolutionary transition to the ectomycorrhizal habit in the genomes of a hyperdiverse lineage of mushroom-forming fungi.</title>
        <authorList>
            <person name="Looney B."/>
            <person name="Miyauchi S."/>
            <person name="Morin E."/>
            <person name="Drula E."/>
            <person name="Courty P.E."/>
            <person name="Kohler A."/>
            <person name="Kuo A."/>
            <person name="LaButti K."/>
            <person name="Pangilinan J."/>
            <person name="Lipzen A."/>
            <person name="Riley R."/>
            <person name="Andreopoulos W."/>
            <person name="He G."/>
            <person name="Johnson J."/>
            <person name="Nolan M."/>
            <person name="Tritt A."/>
            <person name="Barry K.W."/>
            <person name="Grigoriev I.V."/>
            <person name="Nagy L.G."/>
            <person name="Hibbett D."/>
            <person name="Henrissat B."/>
            <person name="Matheny P.B."/>
            <person name="Labbe J."/>
            <person name="Martin F.M."/>
        </authorList>
    </citation>
    <scope>NUCLEOTIDE SEQUENCE</scope>
    <source>
        <strain evidence="1">EC-137</strain>
    </source>
</reference>
<accession>A0ACB8QUH7</accession>
<comment type="caution">
    <text evidence="1">The sequence shown here is derived from an EMBL/GenBank/DDBJ whole genome shotgun (WGS) entry which is preliminary data.</text>
</comment>
<reference evidence="1" key="1">
    <citation type="submission" date="2021-02" db="EMBL/GenBank/DDBJ databases">
        <authorList>
            <consortium name="DOE Joint Genome Institute"/>
            <person name="Ahrendt S."/>
            <person name="Looney B.P."/>
            <person name="Miyauchi S."/>
            <person name="Morin E."/>
            <person name="Drula E."/>
            <person name="Courty P.E."/>
            <person name="Chicoki N."/>
            <person name="Fauchery L."/>
            <person name="Kohler A."/>
            <person name="Kuo A."/>
            <person name="Labutti K."/>
            <person name="Pangilinan J."/>
            <person name="Lipzen A."/>
            <person name="Riley R."/>
            <person name="Andreopoulos W."/>
            <person name="He G."/>
            <person name="Johnson J."/>
            <person name="Barry K.W."/>
            <person name="Grigoriev I.V."/>
            <person name="Nagy L."/>
            <person name="Hibbett D."/>
            <person name="Henrissat B."/>
            <person name="Matheny P.B."/>
            <person name="Labbe J."/>
            <person name="Martin F."/>
        </authorList>
    </citation>
    <scope>NUCLEOTIDE SEQUENCE</scope>
    <source>
        <strain evidence="1">EC-137</strain>
    </source>
</reference>
<gene>
    <name evidence="1" type="ORF">K488DRAFT_68463</name>
</gene>
<evidence type="ECO:0000313" key="1">
    <source>
        <dbReference type="EMBL" id="KAI0035425.1"/>
    </source>
</evidence>
<evidence type="ECO:0000313" key="2">
    <source>
        <dbReference type="Proteomes" id="UP000814128"/>
    </source>
</evidence>
<sequence length="722" mass="79975">MTIVRAMATTAPLIKKLPIACLPLPPPSQLPIHNLTADPIAPTVPAFRHVVATKPSLQRRARLLQPPAHFSHVAPLPLSFPFEIEPPDDPELKKMEREEYIEWWLSQREALHPREAEAREEGKEDRTYEVLYSHNEERDKQPTVLLALSESGLRDCLPHLDAGNAFSLLGSPSLSASGPDQQVEEAPDPTAQTLIDVLGARAMLLTPEDADVSLAPWSLRYSGHQFGQWAGQLGDGRAISILATPHPANPDTLTEVQLKGAGRTPFSRSADGLAVVRSSVREYLCAEAMHALGISTTRSLALVALPSLPVQRERLESACITARLAPSFIRIGSFEALNPPERLFFFGGGQQEADLTALTQLARFVAEQVLKVKKLGEEGEWAREIVLEATRRNAEMVAGWQAYGFMHGVINTDNVSIMGLTIDYGPYAFMDVYDPMHICNHTDEMGRYAYKHQPAMILFALRQLLRALAPLIGAQSSPPSSSSALPETWAKDATQEQIDAWAKAGTEATEVDMNALFHATYAVKYAEHMRARLGLLQAQDTDSALFESLLGILSAQYLDFHLSFRTLASFRPSLLSPSLSPELETFIKRLFDTTSRPEWLPGDATQQWLDWLDKFAARIKEERGDSEEGEAQRCADAHAKNPRFVLRQWVLEEIIARVEKDGAGGRRALGKIMQMACSPFESWGAEDDARSDEELEPEIREERRVCAVGAKEMLGFQCSCSS</sequence>
<name>A0ACB8QUH7_9AGAM</name>
<dbReference type="EMBL" id="MU273485">
    <property type="protein sequence ID" value="KAI0035425.1"/>
    <property type="molecule type" value="Genomic_DNA"/>
</dbReference>